<organism evidence="8 9">
    <name type="scientific">Candidatus Pedobacter colombiensis</name>
    <dbReference type="NCBI Taxonomy" id="3121371"/>
    <lineage>
        <taxon>Bacteria</taxon>
        <taxon>Pseudomonadati</taxon>
        <taxon>Bacteroidota</taxon>
        <taxon>Sphingobacteriia</taxon>
        <taxon>Sphingobacteriales</taxon>
        <taxon>Sphingobacteriaceae</taxon>
        <taxon>Pedobacter</taxon>
    </lineage>
</organism>
<feature type="domain" description="RagB/SusD" evidence="6">
    <location>
        <begin position="352"/>
        <end position="494"/>
    </location>
</feature>
<dbReference type="Pfam" id="PF07980">
    <property type="entry name" value="SusD_RagB"/>
    <property type="match status" value="1"/>
</dbReference>
<proteinExistence type="inferred from homology"/>
<sequence>MKSIYKILAILLILVGASCKKELYKEPIGELTPDQINTDPKLSTVTYSVSSSYQLLSSTLNILGNWRWDDGTVTRNDFVLQDMASGDVQKKWNPDGDQPWMDDIASFNFTPGNAAFNGQWSYDYEGITRANLAISYLTDMDVVAKVGLNEALRVRLLGEVYFLRAFYYFDLVNNFGGVPLLLKPLKNFQDAYAVAKRESAENVWAQISSDLTNAKGLLPNSKFSSDSERWRASKGAVMALQAKVALYNQKWADVVSIINEMETLNFYDLNTNYFDNFRVESEFTDKEVIFAFDHQSGKTPPAGNGLCALLDWGFIAPTANFLAEFETNDPRLLYTVNVPDHNVNKILGTLNGTHKGNEDAPGNKIYIRWADVLLWKAEALNETGSTGDAIILINRIRARARNTVIATGGTPPAGTLPDRPVSTDKAQIKNWLIHERRVELGFEGQRFLDLKRWKMAKQVLSALGKNFQDYNYLYPIPQGEVSNSGGTITQNPNY</sequence>
<dbReference type="InterPro" id="IPR033985">
    <property type="entry name" value="SusD-like_N"/>
</dbReference>
<evidence type="ECO:0000256" key="4">
    <source>
        <dbReference type="ARBA" id="ARBA00023136"/>
    </source>
</evidence>
<evidence type="ECO:0000256" key="3">
    <source>
        <dbReference type="ARBA" id="ARBA00022729"/>
    </source>
</evidence>
<keyword evidence="4" id="KW-0472">Membrane</keyword>
<feature type="domain" description="SusD-like N-terminal" evidence="7">
    <location>
        <begin position="110"/>
        <end position="246"/>
    </location>
</feature>
<dbReference type="Gene3D" id="1.25.40.390">
    <property type="match status" value="1"/>
</dbReference>
<keyword evidence="3" id="KW-0732">Signal</keyword>
<evidence type="ECO:0000256" key="5">
    <source>
        <dbReference type="ARBA" id="ARBA00023237"/>
    </source>
</evidence>
<evidence type="ECO:0000259" key="6">
    <source>
        <dbReference type="Pfam" id="PF07980"/>
    </source>
</evidence>
<protein>
    <submittedName>
        <fullName evidence="8">RagB/SusD family nutrient uptake outer membrane protein</fullName>
    </submittedName>
</protein>
<gene>
    <name evidence="8" type="ORF">P0Y49_00520</name>
</gene>
<evidence type="ECO:0000256" key="1">
    <source>
        <dbReference type="ARBA" id="ARBA00004442"/>
    </source>
</evidence>
<keyword evidence="5" id="KW-0998">Cell outer membrane</keyword>
<dbReference type="InterPro" id="IPR012944">
    <property type="entry name" value="SusD_RagB_dom"/>
</dbReference>
<comment type="similarity">
    <text evidence="2">Belongs to the SusD family.</text>
</comment>
<reference evidence="8" key="1">
    <citation type="submission" date="2023-03" db="EMBL/GenBank/DDBJ databases">
        <title>Andean soil-derived lignocellulolytic bacterial consortium as a source of novel taxa and putative plastic-active enzymes.</title>
        <authorList>
            <person name="Diaz-Garcia L."/>
            <person name="Chuvochina M."/>
            <person name="Feuerriegel G."/>
            <person name="Bunk B."/>
            <person name="Sproer C."/>
            <person name="Streit W.R."/>
            <person name="Rodriguez L.M."/>
            <person name="Overmann J."/>
            <person name="Jimenez D.J."/>
        </authorList>
    </citation>
    <scope>NUCLEOTIDE SEQUENCE</scope>
    <source>
        <strain evidence="8">MAG 3858</strain>
    </source>
</reference>
<evidence type="ECO:0000259" key="7">
    <source>
        <dbReference type="Pfam" id="PF14322"/>
    </source>
</evidence>
<dbReference type="InterPro" id="IPR011990">
    <property type="entry name" value="TPR-like_helical_dom_sf"/>
</dbReference>
<name>A0AAJ6B8Z0_9SPHI</name>
<dbReference type="SUPFAM" id="SSF48452">
    <property type="entry name" value="TPR-like"/>
    <property type="match status" value="1"/>
</dbReference>
<evidence type="ECO:0000313" key="9">
    <source>
        <dbReference type="Proteomes" id="UP001214530"/>
    </source>
</evidence>
<accession>A0AAJ6B8Z0</accession>
<dbReference type="AlphaFoldDB" id="A0AAJ6B8Z0"/>
<dbReference type="CDD" id="cd08977">
    <property type="entry name" value="SusD"/>
    <property type="match status" value="1"/>
</dbReference>
<evidence type="ECO:0000256" key="2">
    <source>
        <dbReference type="ARBA" id="ARBA00006275"/>
    </source>
</evidence>
<evidence type="ECO:0000313" key="8">
    <source>
        <dbReference type="EMBL" id="WEK19638.1"/>
    </source>
</evidence>
<dbReference type="GO" id="GO:0009279">
    <property type="term" value="C:cell outer membrane"/>
    <property type="evidence" value="ECO:0007669"/>
    <property type="project" value="UniProtKB-SubCell"/>
</dbReference>
<comment type="subcellular location">
    <subcellularLocation>
        <location evidence="1">Cell outer membrane</location>
    </subcellularLocation>
</comment>
<dbReference type="EMBL" id="CP119313">
    <property type="protein sequence ID" value="WEK19638.1"/>
    <property type="molecule type" value="Genomic_DNA"/>
</dbReference>
<dbReference type="PROSITE" id="PS51257">
    <property type="entry name" value="PROKAR_LIPOPROTEIN"/>
    <property type="match status" value="1"/>
</dbReference>
<dbReference type="Proteomes" id="UP001214530">
    <property type="component" value="Chromosome"/>
</dbReference>
<dbReference type="Pfam" id="PF14322">
    <property type="entry name" value="SusD-like_3"/>
    <property type="match status" value="1"/>
</dbReference>